<comment type="caution">
    <text evidence="1">The sequence shown here is derived from an EMBL/GenBank/DDBJ whole genome shotgun (WGS) entry which is preliminary data.</text>
</comment>
<sequence length="42" mass="4830">MKNKITTSNKNNYRCAPGTFYISCGILIYNVNISTAWRTEIE</sequence>
<name>A0ABP1W9L5_9ENTR</name>
<dbReference type="Proteomes" id="UP000009342">
    <property type="component" value="Unassembled WGS sequence"/>
</dbReference>
<dbReference type="EMBL" id="CAKZ01000093">
    <property type="protein sequence ID" value="CCJ81272.1"/>
    <property type="molecule type" value="Genomic_DNA"/>
</dbReference>
<accession>A0ABP1W9L5</accession>
<evidence type="ECO:0000313" key="2">
    <source>
        <dbReference type="Proteomes" id="UP000009342"/>
    </source>
</evidence>
<protein>
    <submittedName>
        <fullName evidence="1">Uncharacterized protein</fullName>
    </submittedName>
</protein>
<evidence type="ECO:0000313" key="1">
    <source>
        <dbReference type="EMBL" id="CCJ81272.1"/>
    </source>
</evidence>
<gene>
    <name evidence="1" type="ORF">BN134_2013</name>
</gene>
<keyword evidence="2" id="KW-1185">Reference proteome</keyword>
<reference evidence="2" key="1">
    <citation type="journal article" date="2012" name="PLoS ONE">
        <title>Comparative analysis of genome sequences covering the seven cronobacter species.</title>
        <authorList>
            <person name="Joseph S."/>
            <person name="Desai P."/>
            <person name="Ji Y."/>
            <person name="Cummings C.A."/>
            <person name="Shih R."/>
            <person name="Degoricija L."/>
            <person name="Rico A."/>
            <person name="Brzoska P."/>
            <person name="Hamby S.E."/>
            <person name="Masood N."/>
            <person name="Hariri S."/>
            <person name="Sonbol H."/>
            <person name="Chuzhanova N."/>
            <person name="McClelland M."/>
            <person name="Furtado M.R."/>
            <person name="Forsythe S.J."/>
        </authorList>
    </citation>
    <scope>NUCLEOTIDE SEQUENCE [LARGE SCALE GENOMIC DNA]</scope>
    <source>
        <strain evidence="2">1210</strain>
    </source>
</reference>
<proteinExistence type="predicted"/>
<organism evidence="1 2">
    <name type="scientific">Cronobacter dublinensis 1210</name>
    <dbReference type="NCBI Taxonomy" id="1208656"/>
    <lineage>
        <taxon>Bacteria</taxon>
        <taxon>Pseudomonadati</taxon>
        <taxon>Pseudomonadota</taxon>
        <taxon>Gammaproteobacteria</taxon>
        <taxon>Enterobacterales</taxon>
        <taxon>Enterobacteriaceae</taxon>
        <taxon>Cronobacter</taxon>
    </lineage>
</organism>